<comment type="caution">
    <text evidence="2">The sequence shown here is derived from an EMBL/GenBank/DDBJ whole genome shotgun (WGS) entry which is preliminary data.</text>
</comment>
<feature type="region of interest" description="Disordered" evidence="1">
    <location>
        <begin position="179"/>
        <end position="209"/>
    </location>
</feature>
<organism evidence="2 3">
    <name type="scientific">Cotesia congregata</name>
    <name type="common">Parasitoid wasp</name>
    <name type="synonym">Apanteles congregatus</name>
    <dbReference type="NCBI Taxonomy" id="51543"/>
    <lineage>
        <taxon>Eukaryota</taxon>
        <taxon>Metazoa</taxon>
        <taxon>Ecdysozoa</taxon>
        <taxon>Arthropoda</taxon>
        <taxon>Hexapoda</taxon>
        <taxon>Insecta</taxon>
        <taxon>Pterygota</taxon>
        <taxon>Neoptera</taxon>
        <taxon>Endopterygota</taxon>
        <taxon>Hymenoptera</taxon>
        <taxon>Apocrita</taxon>
        <taxon>Ichneumonoidea</taxon>
        <taxon>Braconidae</taxon>
        <taxon>Microgastrinae</taxon>
        <taxon>Cotesia</taxon>
    </lineage>
</organism>
<feature type="region of interest" description="Disordered" evidence="1">
    <location>
        <begin position="608"/>
        <end position="634"/>
    </location>
</feature>
<accession>A0A8J2MAN1</accession>
<dbReference type="EMBL" id="CAJNRD030001117">
    <property type="protein sequence ID" value="CAG5079046.1"/>
    <property type="molecule type" value="Genomic_DNA"/>
</dbReference>
<dbReference type="AlphaFoldDB" id="A0A8J2MAN1"/>
<dbReference type="OrthoDB" id="10466779at2759"/>
<name>A0A8J2MAN1_COTCN</name>
<feature type="region of interest" description="Disordered" evidence="1">
    <location>
        <begin position="70"/>
        <end position="128"/>
    </location>
</feature>
<gene>
    <name evidence="2" type="ORF">HICCMSTLAB_LOCUS2908</name>
</gene>
<evidence type="ECO:0000256" key="1">
    <source>
        <dbReference type="SAM" id="MobiDB-lite"/>
    </source>
</evidence>
<evidence type="ECO:0000313" key="3">
    <source>
        <dbReference type="Proteomes" id="UP000786811"/>
    </source>
</evidence>
<keyword evidence="3" id="KW-1185">Reference proteome</keyword>
<dbReference type="Proteomes" id="UP000786811">
    <property type="component" value="Unassembled WGS sequence"/>
</dbReference>
<proteinExistence type="predicted"/>
<sequence>MALKILLQDDDKEYLEMVDVDETGKIILNKIKQRVDKEHKKIKRIKTSRGVNPKTNDEEIISAKSIFDVDPEKTSTSSGKRRAIGFIMTSSDEDNEPGKIRVVPRKKNKNQTQSDYDEFSAMGDVSENEEIITNVKPSFIEETGRTQIGRNVDRPMNLDQNRFSKSYFGANFRKVSSLTGKRRASSPIISSSDDNSDSDGVRALPKEDSKYWMRDNHEKSSERIDVNKNEKLSYKIRPNLDEENERLDANRNVRQPINREEYQSSRSYFKTNFGKISSLTVQSKFRDEIVKSSDEENDSDEAIVDQDYDKALKKLNVNEDKKMASSNVTSNVETGKEKFKSKRKIHPLINDEETALSRSSFTANYNKLSSLTVKQKASHPIFTSSDEDKDSNETEVIPKKNVEKSTKIVDVHFERPSLKIKNITARKDRQYDSSVNNEKILFSRPKFNTDLQISIPSTSQNPKTNKTDDLKKLTTLSTKMNTNRLLDYATDEDTEHDDIQIKNSKVFVKENRNIEPILQKNKLQTRLVQYSISSEDSSDNDNDTQDKNLSKIGFDIKEVGIIDKTNNTNNELTKESNNDNNLKDKKQKLQEKNLSIHSLNSFENKINSSLKASRNRKQKITPTNGKSSKIVDDSNDDEVSMEDLKLFKQFLQFKRSNERQLVKSSGHTKQKKIVNTKKEVELIEGSNIMVSEYRLLMITKCNTKKAGQMIRDLFRLVLGEEKLSRMVPLKQKEGRELIPEDISKAIFQYVNANVSKGHEVNVDEFQNIVGSMCCTIRGKFKTKEKEKKD</sequence>
<protein>
    <submittedName>
        <fullName evidence="2">Uncharacterized protein</fullName>
    </submittedName>
</protein>
<reference evidence="2" key="1">
    <citation type="submission" date="2021-04" db="EMBL/GenBank/DDBJ databases">
        <authorList>
            <person name="Chebbi M.A.C M."/>
        </authorList>
    </citation>
    <scope>NUCLEOTIDE SEQUENCE</scope>
</reference>
<evidence type="ECO:0000313" key="2">
    <source>
        <dbReference type="EMBL" id="CAG5079046.1"/>
    </source>
</evidence>